<proteinExistence type="predicted"/>
<name>A0A1G7NFM2_9BACT</name>
<dbReference type="Pfam" id="PF10882">
    <property type="entry name" value="bPH_5"/>
    <property type="match status" value="1"/>
</dbReference>
<evidence type="ECO:0000313" key="4">
    <source>
        <dbReference type="Proteomes" id="UP000198748"/>
    </source>
</evidence>
<dbReference type="Proteomes" id="UP000198748">
    <property type="component" value="Unassembled WGS sequence"/>
</dbReference>
<dbReference type="OrthoDB" id="952021at2"/>
<evidence type="ECO:0000259" key="2">
    <source>
        <dbReference type="Pfam" id="PF10882"/>
    </source>
</evidence>
<sequence length="166" mass="18599">MKYTASLDKSTKIMTAGLTVLFVGIGVLELSTFSEEAKIGAFVSIGILLAVYGAAYVFRTTGYTLTGDELTIHRPISDVTYSRQTIDSVRIVTKEQLKFTIRTFGVGGFWGYYGKFYNSSFGKMTWYVTRRDQMVLIKTADKIILVSPDNIDSFTRDLEKDTHVLS</sequence>
<evidence type="ECO:0000313" key="3">
    <source>
        <dbReference type="EMBL" id="SDF72885.1"/>
    </source>
</evidence>
<accession>A0A1G7NFM2</accession>
<organism evidence="3 4">
    <name type="scientific">Dyadobacter soli</name>
    <dbReference type="NCBI Taxonomy" id="659014"/>
    <lineage>
        <taxon>Bacteria</taxon>
        <taxon>Pseudomonadati</taxon>
        <taxon>Bacteroidota</taxon>
        <taxon>Cytophagia</taxon>
        <taxon>Cytophagales</taxon>
        <taxon>Spirosomataceae</taxon>
        <taxon>Dyadobacter</taxon>
    </lineage>
</organism>
<dbReference type="InterPro" id="IPR027783">
    <property type="entry name" value="Bacterial_PH-related"/>
</dbReference>
<gene>
    <name evidence="3" type="ORF">SAMN04487996_11242</name>
</gene>
<feature type="domain" description="Bacterial Pleckstrin homology" evidence="2">
    <location>
        <begin position="62"/>
        <end position="160"/>
    </location>
</feature>
<dbReference type="EMBL" id="FNAN01000012">
    <property type="protein sequence ID" value="SDF72885.1"/>
    <property type="molecule type" value="Genomic_DNA"/>
</dbReference>
<keyword evidence="1" id="KW-1133">Transmembrane helix</keyword>
<feature type="transmembrane region" description="Helical" evidence="1">
    <location>
        <begin position="39"/>
        <end position="58"/>
    </location>
</feature>
<reference evidence="4" key="1">
    <citation type="submission" date="2016-10" db="EMBL/GenBank/DDBJ databases">
        <authorList>
            <person name="Varghese N."/>
            <person name="Submissions S."/>
        </authorList>
    </citation>
    <scope>NUCLEOTIDE SEQUENCE [LARGE SCALE GENOMIC DNA]</scope>
    <source>
        <strain evidence="4">DSM 25329</strain>
    </source>
</reference>
<evidence type="ECO:0000256" key="1">
    <source>
        <dbReference type="SAM" id="Phobius"/>
    </source>
</evidence>
<feature type="transmembrane region" description="Helical" evidence="1">
    <location>
        <begin position="12"/>
        <end position="33"/>
    </location>
</feature>
<keyword evidence="1" id="KW-0472">Membrane</keyword>
<keyword evidence="1" id="KW-0812">Transmembrane</keyword>
<protein>
    <submittedName>
        <fullName evidence="3">PH domain-containing protein</fullName>
    </submittedName>
</protein>
<keyword evidence="4" id="KW-1185">Reference proteome</keyword>
<dbReference type="AlphaFoldDB" id="A0A1G7NFM2"/>
<dbReference type="STRING" id="659014.SAMN04487996_11242"/>